<feature type="signal peptide" evidence="1">
    <location>
        <begin position="1"/>
        <end position="20"/>
    </location>
</feature>
<keyword evidence="3" id="KW-1185">Reference proteome</keyword>
<evidence type="ECO:0000256" key="1">
    <source>
        <dbReference type="SAM" id="SignalP"/>
    </source>
</evidence>
<dbReference type="EMBL" id="SIUB01000004">
    <property type="protein sequence ID" value="TBN53315.1"/>
    <property type="molecule type" value="Genomic_DNA"/>
</dbReference>
<dbReference type="OrthoDB" id="8449328at2"/>
<evidence type="ECO:0000313" key="2">
    <source>
        <dbReference type="EMBL" id="TBN53315.1"/>
    </source>
</evidence>
<accession>A0A4Q9GJR3</accession>
<comment type="caution">
    <text evidence="2">The sequence shown here is derived from an EMBL/GenBank/DDBJ whole genome shotgun (WGS) entry which is preliminary data.</text>
</comment>
<feature type="chain" id="PRO_5020396737" evidence="1">
    <location>
        <begin position="21"/>
        <end position="123"/>
    </location>
</feature>
<reference evidence="2 3" key="1">
    <citation type="submission" date="2019-02" db="EMBL/GenBank/DDBJ databases">
        <title>Hansschlegelia quercus sp. nov., a novel methylotrophic bacterium from buds of oak (Quercus robur L.).</title>
        <authorList>
            <person name="Agafonova N.V."/>
            <person name="Kaparullina E.N."/>
            <person name="Grouzdev D.S."/>
            <person name="Doronina N.V."/>
        </authorList>
    </citation>
    <scope>NUCLEOTIDE SEQUENCE [LARGE SCALE GENOMIC DNA]</scope>
    <source>
        <strain evidence="2 3">Dub</strain>
    </source>
</reference>
<evidence type="ECO:0000313" key="3">
    <source>
        <dbReference type="Proteomes" id="UP000291613"/>
    </source>
</evidence>
<organism evidence="2 3">
    <name type="scientific">Hansschlegelia quercus</name>
    <dbReference type="NCBI Taxonomy" id="2528245"/>
    <lineage>
        <taxon>Bacteria</taxon>
        <taxon>Pseudomonadati</taxon>
        <taxon>Pseudomonadota</taxon>
        <taxon>Alphaproteobacteria</taxon>
        <taxon>Hyphomicrobiales</taxon>
        <taxon>Methylopilaceae</taxon>
        <taxon>Hansschlegelia</taxon>
    </lineage>
</organism>
<dbReference type="Proteomes" id="UP000291613">
    <property type="component" value="Unassembled WGS sequence"/>
</dbReference>
<sequence>MRSFVLAALASGLFAGAAFAQGATPEQGGQSADQQYLAACTPKTNPELCQCLVTTAGESIPNEDERKIFYAYSTGDVEYARGQRALFEPERNVRFNSVLQRAERAVHERCDRFRPQTPAAAPK</sequence>
<keyword evidence="1" id="KW-0732">Signal</keyword>
<name>A0A4Q9GJR3_9HYPH</name>
<proteinExistence type="predicted"/>
<dbReference type="AlphaFoldDB" id="A0A4Q9GJR3"/>
<dbReference type="RefSeq" id="WP_131003373.1">
    <property type="nucleotide sequence ID" value="NZ_JBHSZR010000007.1"/>
</dbReference>
<gene>
    <name evidence="2" type="ORF">EYR15_09835</name>
</gene>
<protein>
    <submittedName>
        <fullName evidence="2">Uncharacterized protein</fullName>
    </submittedName>
</protein>